<evidence type="ECO:0000256" key="4">
    <source>
        <dbReference type="ARBA" id="ARBA00022806"/>
    </source>
</evidence>
<evidence type="ECO:0000256" key="5">
    <source>
        <dbReference type="ARBA" id="ARBA00022840"/>
    </source>
</evidence>
<dbReference type="PANTHER" id="PTHR47962:SF5">
    <property type="entry name" value="ATP-DEPENDENT HELICASE LHR-RELATED"/>
    <property type="match status" value="1"/>
</dbReference>
<dbReference type="SMART" id="SM00487">
    <property type="entry name" value="DEXDc"/>
    <property type="match status" value="1"/>
</dbReference>
<dbReference type="Pfam" id="PF23234">
    <property type="entry name" value="WHD_4th_Lhr"/>
    <property type="match status" value="1"/>
</dbReference>
<organism evidence="12 13">
    <name type="scientific">Paenibacillus contaminans</name>
    <dbReference type="NCBI Taxonomy" id="450362"/>
    <lineage>
        <taxon>Bacteria</taxon>
        <taxon>Bacillati</taxon>
        <taxon>Bacillota</taxon>
        <taxon>Bacilli</taxon>
        <taxon>Bacillales</taxon>
        <taxon>Paenibacillaceae</taxon>
        <taxon>Paenibacillus</taxon>
    </lineage>
</organism>
<comment type="caution">
    <text evidence="12">The sequence shown here is derived from an EMBL/GenBank/DDBJ whole genome shotgun (WGS) entry which is preliminary data.</text>
</comment>
<evidence type="ECO:0000313" key="13">
    <source>
        <dbReference type="Proteomes" id="UP000250369"/>
    </source>
</evidence>
<dbReference type="EMBL" id="QMFB01000041">
    <property type="protein sequence ID" value="RAV10819.1"/>
    <property type="molecule type" value="Genomic_DNA"/>
</dbReference>
<accession>A0A329LSY2</accession>
<dbReference type="InterPro" id="IPR001650">
    <property type="entry name" value="Helicase_C-like"/>
</dbReference>
<dbReference type="InterPro" id="IPR027417">
    <property type="entry name" value="P-loop_NTPase"/>
</dbReference>
<dbReference type="PROSITE" id="PS51192">
    <property type="entry name" value="HELICASE_ATP_BIND_1"/>
    <property type="match status" value="1"/>
</dbReference>
<evidence type="ECO:0000256" key="7">
    <source>
        <dbReference type="ARBA" id="ARBA00023204"/>
    </source>
</evidence>
<dbReference type="Proteomes" id="UP000250369">
    <property type="component" value="Unassembled WGS sequence"/>
</dbReference>
<keyword evidence="13" id="KW-1185">Reference proteome</keyword>
<feature type="domain" description="Helicase ATP-binding" evidence="10">
    <location>
        <begin position="32"/>
        <end position="247"/>
    </location>
</feature>
<dbReference type="Gene3D" id="3.40.50.300">
    <property type="entry name" value="P-loop containing nucleotide triphosphate hydrolases"/>
    <property type="match status" value="2"/>
</dbReference>
<evidence type="ECO:0000256" key="6">
    <source>
        <dbReference type="ARBA" id="ARBA00023125"/>
    </source>
</evidence>
<evidence type="ECO:0000313" key="12">
    <source>
        <dbReference type="EMBL" id="RAV10819.1"/>
    </source>
</evidence>
<dbReference type="RefSeq" id="WP_113036137.1">
    <property type="nucleotide sequence ID" value="NZ_QMFB01000041.1"/>
</dbReference>
<keyword evidence="6" id="KW-0238">DNA-binding</keyword>
<keyword evidence="7" id="KW-0234">DNA repair</keyword>
<dbReference type="InterPro" id="IPR055367">
    <property type="entry name" value="WH4_Lhr"/>
</dbReference>
<keyword evidence="2" id="KW-0227">DNA damage</keyword>
<dbReference type="InterPro" id="IPR045628">
    <property type="entry name" value="Lhr_WH_dom"/>
</dbReference>
<reference evidence="12 13" key="1">
    <citation type="journal article" date="2009" name="Int. J. Syst. Evol. Microbiol.">
        <title>Paenibacillus contaminans sp. nov., isolated from a contaminated laboratory plate.</title>
        <authorList>
            <person name="Chou J.H."/>
            <person name="Lee J.H."/>
            <person name="Lin M.C."/>
            <person name="Chang P.S."/>
            <person name="Arun A.B."/>
            <person name="Young C.C."/>
            <person name="Chen W.M."/>
        </authorList>
    </citation>
    <scope>NUCLEOTIDE SEQUENCE [LARGE SCALE GENOMIC DNA]</scope>
    <source>
        <strain evidence="12 13">CKOBP-6</strain>
    </source>
</reference>
<evidence type="ECO:0000256" key="2">
    <source>
        <dbReference type="ARBA" id="ARBA00022763"/>
    </source>
</evidence>
<keyword evidence="1" id="KW-0547">Nucleotide-binding</keyword>
<evidence type="ECO:0000259" key="10">
    <source>
        <dbReference type="PROSITE" id="PS51192"/>
    </source>
</evidence>
<dbReference type="PANTHER" id="PTHR47962">
    <property type="entry name" value="ATP-DEPENDENT HELICASE LHR-RELATED-RELATED"/>
    <property type="match status" value="1"/>
</dbReference>
<dbReference type="InterPro" id="IPR011545">
    <property type="entry name" value="DEAD/DEAH_box_helicase_dom"/>
</dbReference>
<feature type="region of interest" description="Disordered" evidence="9">
    <location>
        <begin position="242"/>
        <end position="323"/>
    </location>
</feature>
<dbReference type="InterPro" id="IPR052511">
    <property type="entry name" value="ATP-dep_Helicase"/>
</dbReference>
<evidence type="ECO:0000259" key="11">
    <source>
        <dbReference type="PROSITE" id="PS51194"/>
    </source>
</evidence>
<keyword evidence="3" id="KW-0378">Hydrolase</keyword>
<dbReference type="GO" id="GO:0006281">
    <property type="term" value="P:DNA repair"/>
    <property type="evidence" value="ECO:0007669"/>
    <property type="project" value="UniProtKB-KW"/>
</dbReference>
<keyword evidence="4 12" id="KW-0347">Helicase</keyword>
<evidence type="ECO:0000256" key="8">
    <source>
        <dbReference type="ARBA" id="ARBA00023235"/>
    </source>
</evidence>
<name>A0A329LSY2_9BACL</name>
<feature type="region of interest" description="Disordered" evidence="9">
    <location>
        <begin position="684"/>
        <end position="704"/>
    </location>
</feature>
<gene>
    <name evidence="12" type="ORF">DQG23_37360</name>
</gene>
<dbReference type="GO" id="GO:0004386">
    <property type="term" value="F:helicase activity"/>
    <property type="evidence" value="ECO:0007669"/>
    <property type="project" value="UniProtKB-KW"/>
</dbReference>
<dbReference type="SMART" id="SM00490">
    <property type="entry name" value="HELICc"/>
    <property type="match status" value="1"/>
</dbReference>
<evidence type="ECO:0000256" key="9">
    <source>
        <dbReference type="SAM" id="MobiDB-lite"/>
    </source>
</evidence>
<sequence length="1632" mass="180398">MSEFDTLGFHPVIAKWFTQKFGQPTDVQRQAWASIATGAHTLIAAPTGSGKTLAALLPCVNRIVSDKELLADRLEQARAGLDAASGAHDTSKRTPGVRLLYITPLKALNNDIHHHVIGFAEEMAETASAAGRFWPGLRIGVRTGDTPQSTRASMLRQPPDVLITTPESFYIMLTSSKGRDILRTVEQIVVDEIHDLAADKRGLHLSVTLERLVEWCGRSPQRIGVSATIRPLETVARYLGGWESGPEAGNGTSGDSGRANLQARDGSLTDGGDAAGGTGCGDTVDGSENGKVMETGQEAPAHVNGTADDGDAEENEPPSLYRPRPVNIVESAMRKTFELFVTMPDQTVISKTKEASWTPLISRLVQLMEGCRTVIVFVNTRRLSERLTQRLNDDAGYELARAHHGSVAREKRLEVERALKAGELRCLVATASMELGIDVGHVDLVIQIDSPQSAAAGIQRIGRAGHAVGDASRGVILARSRGLLPECALLARHVAERTLEDIRVPQDDLDVLCQQAVAMVATDDWQLGRMHRVLARAYGYRGLTRKRLAAALQTLSGYFPFARPLLDWDRETGRLHRRSVTQMAAIMGSGTIPQSSAYPVHHAESRLHLGELDETYVHESRVGDVFQLGTSSWMIQSIQADRIYVKETANTFSEIPFWLAEAPGRSFTLSTEVGRFMAAIERKLESREEDSDKPESSFDTENIKQTLQPSFSPINRHLHKNEALQPGPGDPPVPKTDAVIADWLASSYFMDGPAAEQLISLVRSQRAASALPTDRRIVIEHFQDETEQHHLIIHSWFGRRLNRTWQLALQRYWENRLPFRFYAHAKDNGIEFVFPEWDADRIPSLMNLGAHNAEELLREAIPSSPLFGASFRRLADTSLLLPRSYTRMPAARKRLLSERLLRDAMPYAEHFPFIGEAVRIALTEHLDLPGLTEVLTGLQNGHIEAVIRRVSFPSPFAVQFIADYVNTQLYESDAVSKDLQLQLLSLNKELAGEWFGTDTLRSMLEPVVSSVAGSGLLQPEQRPAGKPDDVIRLLKQRGDITRDELLLRLTSGGENQRQGPDDGSHVTSGSAIGDSAVETPALSKETAASFVEELQKQRKIATVTIAGEERFIAADEKETYASFPDDPHAVTFILRRYLDGQLSITAEQLAHVYGFSDGQAARIIEEWADQNVVSPSPFSEPGETSHWTSQSVLSRLIRLSLRHFRDQAEPADPVRYCTELLKLQHVRADCRLNGAEGLVAVITRLQGLFLPLPVWESIVFPSRLTDYRKETLDLLCAGGEVIWIGRKDPGEKEGKVAFFLVEAKELIAPFLPTEPKLEQEQTSASGLYSLLMSNGASFLSAISRTTGRAPSELMPELLELVWAGLISNDQFAPLRMHGTSSGKTAKSGGKFQSGLGRWYALRSLKDDSVKPETAVMSWTHHLLAANGLITKEMMTERLPYAWESLQGAVRQLEDWGMLTRGLWVRDIPALQFSTKELVERLRQPDWTADTGMTLLASLDPANPFGQTVKWPDMPNISFSRKSGNYLVLKGGRWLYWIENNGKRFYTIDGAALRRETPSSQAAASVAGPGEPEAYDAIRTIAKSLLQLPGMRKVVIESWNGERVQHTAAAPLFEQLGAERDGASFVLWPSSLK</sequence>
<dbReference type="Pfam" id="PF00270">
    <property type="entry name" value="DEAD"/>
    <property type="match status" value="1"/>
</dbReference>
<dbReference type="CDD" id="cd18796">
    <property type="entry name" value="SF2_C_LHR"/>
    <property type="match status" value="1"/>
</dbReference>
<feature type="region of interest" description="Disordered" evidence="9">
    <location>
        <begin position="1051"/>
        <end position="1072"/>
    </location>
</feature>
<dbReference type="GO" id="GO:0005524">
    <property type="term" value="F:ATP binding"/>
    <property type="evidence" value="ECO:0007669"/>
    <property type="project" value="UniProtKB-KW"/>
</dbReference>
<dbReference type="OrthoDB" id="9774462at2"/>
<dbReference type="PROSITE" id="PS51194">
    <property type="entry name" value="HELICASE_CTER"/>
    <property type="match status" value="1"/>
</dbReference>
<dbReference type="GO" id="GO:0016887">
    <property type="term" value="F:ATP hydrolysis activity"/>
    <property type="evidence" value="ECO:0007669"/>
    <property type="project" value="TreeGrafter"/>
</dbReference>
<dbReference type="InterPro" id="IPR055368">
    <property type="entry name" value="WH3_Lhr"/>
</dbReference>
<dbReference type="Pfam" id="PF19306">
    <property type="entry name" value="WHD_Lhr"/>
    <property type="match status" value="1"/>
</dbReference>
<dbReference type="Pfam" id="PF00271">
    <property type="entry name" value="Helicase_C"/>
    <property type="match status" value="1"/>
</dbReference>
<dbReference type="Pfam" id="PF08494">
    <property type="entry name" value="DEAD_assoc"/>
    <property type="match status" value="1"/>
</dbReference>
<keyword evidence="8" id="KW-0413">Isomerase</keyword>
<feature type="domain" description="Helicase C-terminal" evidence="11">
    <location>
        <begin position="363"/>
        <end position="510"/>
    </location>
</feature>
<dbReference type="InterPro" id="IPR014001">
    <property type="entry name" value="Helicase_ATP-bd"/>
</dbReference>
<evidence type="ECO:0000256" key="3">
    <source>
        <dbReference type="ARBA" id="ARBA00022801"/>
    </source>
</evidence>
<evidence type="ECO:0000256" key="1">
    <source>
        <dbReference type="ARBA" id="ARBA00022741"/>
    </source>
</evidence>
<dbReference type="InterPro" id="IPR013701">
    <property type="entry name" value="Lhr-like_DEAD/DEAH_assoc"/>
</dbReference>
<dbReference type="GO" id="GO:0003677">
    <property type="term" value="F:DNA binding"/>
    <property type="evidence" value="ECO:0007669"/>
    <property type="project" value="UniProtKB-KW"/>
</dbReference>
<proteinExistence type="predicted"/>
<dbReference type="SUPFAM" id="SSF52540">
    <property type="entry name" value="P-loop containing nucleoside triphosphate hydrolases"/>
    <property type="match status" value="1"/>
</dbReference>
<keyword evidence="5" id="KW-0067">ATP-binding</keyword>
<protein>
    <submittedName>
        <fullName evidence="12">DEAD/DEAH box helicase</fullName>
    </submittedName>
</protein>
<dbReference type="Pfam" id="PF23235">
    <property type="entry name" value="WHD_3rd_Lhr"/>
    <property type="match status" value="1"/>
</dbReference>